<proteinExistence type="predicted"/>
<dbReference type="RefSeq" id="WP_049598448.1">
    <property type="nucleotide sequence ID" value="NZ_CPZI01000010.1"/>
</dbReference>
<name>A0A0T9PBY3_9GAMM</name>
<dbReference type="AlphaFoldDB" id="A0A0T9PBY3"/>
<organism evidence="1 2">
    <name type="scientific">Yersinia similis</name>
    <dbReference type="NCBI Taxonomy" id="367190"/>
    <lineage>
        <taxon>Bacteria</taxon>
        <taxon>Pseudomonadati</taxon>
        <taxon>Pseudomonadota</taxon>
        <taxon>Gammaproteobacteria</taxon>
        <taxon>Enterobacterales</taxon>
        <taxon>Yersiniaceae</taxon>
        <taxon>Yersinia</taxon>
    </lineage>
</organism>
<dbReference type="Proteomes" id="UP000038204">
    <property type="component" value="Unassembled WGS sequence"/>
</dbReference>
<evidence type="ECO:0000313" key="1">
    <source>
        <dbReference type="EMBL" id="CNH56755.1"/>
    </source>
</evidence>
<evidence type="ECO:0000313" key="2">
    <source>
        <dbReference type="Proteomes" id="UP000038204"/>
    </source>
</evidence>
<gene>
    <name evidence="1" type="ORF">ERS008667_00950</name>
</gene>
<dbReference type="EMBL" id="CQBK01000005">
    <property type="protein sequence ID" value="CNH56755.1"/>
    <property type="molecule type" value="Genomic_DNA"/>
</dbReference>
<sequence length="248" mass="26153">MGYAYPAVAGSQQNDKKNVEIALASLKGTAVNFAVHSIKEARVREQYLNDIRKMSQEFTQAVDSGSMTSKEAALKANTMRNHILDLSRLKSSPVGRAYAMSLKREGKTMSQLTEHYATRLYRRPFNKLSEGQQASVFKEIVQASGRDRGAASSLAKGIGVAGQRIIFISFAVAAYEIYQSEDKTAEIFHQGALATAGVAGGWAAGAGVVAAGVCVATAPMCVGVAAITGGILAAAGTEMLYGTILPTP</sequence>
<protein>
    <submittedName>
        <fullName evidence="1">Uncharacterized protein</fullName>
    </submittedName>
</protein>
<accession>A0A0T9PBY3</accession>
<reference evidence="1 2" key="1">
    <citation type="submission" date="2015-03" db="EMBL/GenBank/DDBJ databases">
        <authorList>
            <person name="Murphy D."/>
        </authorList>
    </citation>
    <scope>NUCLEOTIDE SEQUENCE [LARGE SCALE GENOMIC DNA]</scope>
    <source>
        <strain evidence="1 2">Y233</strain>
    </source>
</reference>